<comment type="subcellular location">
    <subcellularLocation>
        <location evidence="1">Cell membrane</location>
        <topology evidence="1">Multi-pass membrane protein</topology>
    </subcellularLocation>
</comment>
<keyword evidence="5 6" id="KW-0472">Membrane</keyword>
<accession>A0A0N8PP54</accession>
<dbReference type="EMBL" id="LJCO01000052">
    <property type="protein sequence ID" value="KPV43373.1"/>
    <property type="molecule type" value="Genomic_DNA"/>
</dbReference>
<keyword evidence="2" id="KW-0813">Transport</keyword>
<proteinExistence type="predicted"/>
<feature type="transmembrane region" description="Helical" evidence="6">
    <location>
        <begin position="72"/>
        <end position="96"/>
    </location>
</feature>
<dbReference type="GO" id="GO:0022857">
    <property type="term" value="F:transmembrane transporter activity"/>
    <property type="evidence" value="ECO:0007669"/>
    <property type="project" value="InterPro"/>
</dbReference>
<feature type="transmembrane region" description="Helical" evidence="6">
    <location>
        <begin position="293"/>
        <end position="310"/>
    </location>
</feature>
<dbReference type="InterPro" id="IPR011701">
    <property type="entry name" value="MFS"/>
</dbReference>
<evidence type="ECO:0000256" key="4">
    <source>
        <dbReference type="ARBA" id="ARBA00022989"/>
    </source>
</evidence>
<feature type="transmembrane region" description="Helical" evidence="6">
    <location>
        <begin position="227"/>
        <end position="248"/>
    </location>
</feature>
<dbReference type="PANTHER" id="PTHR23526:SF2">
    <property type="entry name" value="MAJOR FACILITATOR SUPERFAMILY (MFS) PROFILE DOMAIN-CONTAINING PROTEIN"/>
    <property type="match status" value="1"/>
</dbReference>
<gene>
    <name evidence="8" type="ORF">AN477_12845</name>
</gene>
<keyword evidence="3 6" id="KW-0812">Transmembrane</keyword>
<dbReference type="InterPro" id="IPR020846">
    <property type="entry name" value="MFS_dom"/>
</dbReference>
<organism evidence="8 9">
    <name type="scientific">Alicyclobacillus ferrooxydans</name>
    <dbReference type="NCBI Taxonomy" id="471514"/>
    <lineage>
        <taxon>Bacteria</taxon>
        <taxon>Bacillati</taxon>
        <taxon>Bacillota</taxon>
        <taxon>Bacilli</taxon>
        <taxon>Bacillales</taxon>
        <taxon>Alicyclobacillaceae</taxon>
        <taxon>Alicyclobacillus</taxon>
    </lineage>
</organism>
<dbReference type="InterPro" id="IPR052528">
    <property type="entry name" value="Sugar_transport-like"/>
</dbReference>
<dbReference type="Gene3D" id="1.20.1250.20">
    <property type="entry name" value="MFS general substrate transporter like domains"/>
    <property type="match status" value="2"/>
</dbReference>
<dbReference type="PANTHER" id="PTHR23526">
    <property type="entry name" value="INTEGRAL MEMBRANE TRANSPORT PROTEIN-RELATED"/>
    <property type="match status" value="1"/>
</dbReference>
<feature type="transmembrane region" description="Helical" evidence="6">
    <location>
        <begin position="381"/>
        <end position="404"/>
    </location>
</feature>
<dbReference type="PROSITE" id="PS50850">
    <property type="entry name" value="MFS"/>
    <property type="match status" value="1"/>
</dbReference>
<comment type="caution">
    <text evidence="8">The sequence shown here is derived from an EMBL/GenBank/DDBJ whole genome shotgun (WGS) entry which is preliminary data.</text>
</comment>
<feature type="transmembrane region" description="Helical" evidence="6">
    <location>
        <begin position="12"/>
        <end position="32"/>
    </location>
</feature>
<sequence length="418" mass="46951">MKSSNESLSIWNGSFATVSLSIVNGYVAMYLLDALHATDSEMGLLNSLPSLVNLFAMLFAAITIGRARSKRIFCSVSTSISRSIFILIAILPWLAVSHPALWVVWFVALIRVPQSFGDLSWQAFISDLIPPERRSPFFSERNRITTIVGLFATLLSGLLLQQFDKHLKWPYQIAFLTTAAFSVAEVWFLMMHHERIAPPKRAVPLLVKGIRRFRTDTLRRVLADKQFLIVGGGLLFFNFGWQLAWPLFNIYQISEAHAPALWLGLFTVANQLVQILTYRWWGRMADRFGNGRMMAFAAVGMALTPALTILSPNMWYLFLINFVTGIPNAGTTLLLFTYLLEVCPEAERTTYIAYYNVALSVIGFMAPEIGIWFLGHWGMTAGMLISTGLRLVAGGVFWVTSAMIKRRTPWSTSSSVQI</sequence>
<evidence type="ECO:0000256" key="3">
    <source>
        <dbReference type="ARBA" id="ARBA00022692"/>
    </source>
</evidence>
<protein>
    <recommendedName>
        <fullName evidence="7">Major facilitator superfamily (MFS) profile domain-containing protein</fullName>
    </recommendedName>
</protein>
<dbReference type="InterPro" id="IPR036259">
    <property type="entry name" value="MFS_trans_sf"/>
</dbReference>
<feature type="transmembrane region" description="Helical" evidence="6">
    <location>
        <begin position="316"/>
        <end position="340"/>
    </location>
</feature>
<dbReference type="SUPFAM" id="SSF103473">
    <property type="entry name" value="MFS general substrate transporter"/>
    <property type="match status" value="1"/>
</dbReference>
<dbReference type="PATRIC" id="fig|471514.4.peg.2389"/>
<feature type="domain" description="Major facilitator superfamily (MFS) profile" evidence="7">
    <location>
        <begin position="226"/>
        <end position="418"/>
    </location>
</feature>
<reference evidence="8 9" key="1">
    <citation type="submission" date="2015-09" db="EMBL/GenBank/DDBJ databases">
        <title>Draft genome sequence of Alicyclobacillus ferrooxydans DSM 22381.</title>
        <authorList>
            <person name="Hemp J."/>
        </authorList>
    </citation>
    <scope>NUCLEOTIDE SEQUENCE [LARGE SCALE GENOMIC DNA]</scope>
    <source>
        <strain evidence="8 9">TC-34</strain>
    </source>
</reference>
<evidence type="ECO:0000259" key="7">
    <source>
        <dbReference type="PROSITE" id="PS50850"/>
    </source>
</evidence>
<feature type="transmembrane region" description="Helical" evidence="6">
    <location>
        <begin position="260"/>
        <end position="281"/>
    </location>
</feature>
<evidence type="ECO:0000256" key="6">
    <source>
        <dbReference type="SAM" id="Phobius"/>
    </source>
</evidence>
<evidence type="ECO:0000256" key="2">
    <source>
        <dbReference type="ARBA" id="ARBA00022448"/>
    </source>
</evidence>
<evidence type="ECO:0000256" key="1">
    <source>
        <dbReference type="ARBA" id="ARBA00004651"/>
    </source>
</evidence>
<dbReference type="STRING" id="471514.AN477_12845"/>
<keyword evidence="9" id="KW-1185">Reference proteome</keyword>
<evidence type="ECO:0000313" key="9">
    <source>
        <dbReference type="Proteomes" id="UP000050482"/>
    </source>
</evidence>
<evidence type="ECO:0000313" key="8">
    <source>
        <dbReference type="EMBL" id="KPV43373.1"/>
    </source>
</evidence>
<name>A0A0N8PP54_9BACL</name>
<dbReference type="Pfam" id="PF07690">
    <property type="entry name" value="MFS_1"/>
    <property type="match status" value="1"/>
</dbReference>
<feature type="transmembrane region" description="Helical" evidence="6">
    <location>
        <begin position="44"/>
        <end position="65"/>
    </location>
</feature>
<evidence type="ECO:0000256" key="5">
    <source>
        <dbReference type="ARBA" id="ARBA00023136"/>
    </source>
</evidence>
<feature type="transmembrane region" description="Helical" evidence="6">
    <location>
        <begin position="169"/>
        <end position="191"/>
    </location>
</feature>
<dbReference type="Proteomes" id="UP000050482">
    <property type="component" value="Unassembled WGS sequence"/>
</dbReference>
<keyword evidence="4 6" id="KW-1133">Transmembrane helix</keyword>
<dbReference type="AlphaFoldDB" id="A0A0N8PP54"/>
<feature type="transmembrane region" description="Helical" evidence="6">
    <location>
        <begin position="352"/>
        <end position="375"/>
    </location>
</feature>
<dbReference type="GO" id="GO:0005886">
    <property type="term" value="C:plasma membrane"/>
    <property type="evidence" value="ECO:0007669"/>
    <property type="project" value="UniProtKB-SubCell"/>
</dbReference>